<dbReference type="EMBL" id="UINC01125682">
    <property type="protein sequence ID" value="SVD03669.1"/>
    <property type="molecule type" value="Genomic_DNA"/>
</dbReference>
<evidence type="ECO:0000313" key="1">
    <source>
        <dbReference type="EMBL" id="SVD03669.1"/>
    </source>
</evidence>
<proteinExistence type="predicted"/>
<accession>A0A382S159</accession>
<name>A0A382S159_9ZZZZ</name>
<dbReference type="AlphaFoldDB" id="A0A382S159"/>
<gene>
    <name evidence="1" type="ORF">METZ01_LOCUS356523</name>
</gene>
<sequence>VTALLRMKLRAVGQSAMRLSMNAMIAYIPTFTLFEDVLPLCDVEFLAQAN</sequence>
<organism evidence="1">
    <name type="scientific">marine metagenome</name>
    <dbReference type="NCBI Taxonomy" id="408172"/>
    <lineage>
        <taxon>unclassified sequences</taxon>
        <taxon>metagenomes</taxon>
        <taxon>ecological metagenomes</taxon>
    </lineage>
</organism>
<reference evidence="1" key="1">
    <citation type="submission" date="2018-05" db="EMBL/GenBank/DDBJ databases">
        <authorList>
            <person name="Lanie J.A."/>
            <person name="Ng W.-L."/>
            <person name="Kazmierczak K.M."/>
            <person name="Andrzejewski T.M."/>
            <person name="Davidsen T.M."/>
            <person name="Wayne K.J."/>
            <person name="Tettelin H."/>
            <person name="Glass J.I."/>
            <person name="Rusch D."/>
            <person name="Podicherti R."/>
            <person name="Tsui H.-C.T."/>
            <person name="Winkler M.E."/>
        </authorList>
    </citation>
    <scope>NUCLEOTIDE SEQUENCE</scope>
</reference>
<protein>
    <submittedName>
        <fullName evidence="1">Uncharacterized protein</fullName>
    </submittedName>
</protein>
<feature type="non-terminal residue" evidence="1">
    <location>
        <position position="1"/>
    </location>
</feature>